<dbReference type="Pfam" id="PF13475">
    <property type="entry name" value="DUF4116"/>
    <property type="match status" value="2"/>
</dbReference>
<feature type="domain" description="DUF4116" evidence="1">
    <location>
        <begin position="352"/>
        <end position="389"/>
    </location>
</feature>
<organism evidence="3">
    <name type="scientific">Naegleria gruberi</name>
    <name type="common">Amoeba</name>
    <dbReference type="NCBI Taxonomy" id="5762"/>
    <lineage>
        <taxon>Eukaryota</taxon>
        <taxon>Discoba</taxon>
        <taxon>Heterolobosea</taxon>
        <taxon>Tetramitia</taxon>
        <taxon>Eutetramitia</taxon>
        <taxon>Vahlkampfiidae</taxon>
        <taxon>Naegleria</taxon>
    </lineage>
</organism>
<evidence type="ECO:0000259" key="1">
    <source>
        <dbReference type="Pfam" id="PF13475"/>
    </source>
</evidence>
<dbReference type="Proteomes" id="UP000006671">
    <property type="component" value="Unassembled WGS sequence"/>
</dbReference>
<proteinExistence type="predicted"/>
<dbReference type="VEuPathDB" id="AmoebaDB:NAEGRDRAFT_76290"/>
<protein>
    <submittedName>
        <fullName evidence="2">Predicted protein</fullName>
    </submittedName>
</protein>
<gene>
    <name evidence="2" type="ORF">NAEGRDRAFT_76290</name>
</gene>
<reference evidence="2 3" key="1">
    <citation type="journal article" date="2010" name="Cell">
        <title>The genome of Naegleria gruberi illuminates early eukaryotic versatility.</title>
        <authorList>
            <person name="Fritz-Laylin L.K."/>
            <person name="Prochnik S.E."/>
            <person name="Ginger M.L."/>
            <person name="Dacks J.B."/>
            <person name="Carpenter M.L."/>
            <person name="Field M.C."/>
            <person name="Kuo A."/>
            <person name="Paredez A."/>
            <person name="Chapman J."/>
            <person name="Pham J."/>
            <person name="Shu S."/>
            <person name="Neupane R."/>
            <person name="Cipriano M."/>
            <person name="Mancuso J."/>
            <person name="Tu H."/>
            <person name="Salamov A."/>
            <person name="Lindquist E."/>
            <person name="Shapiro H."/>
            <person name="Lucas S."/>
            <person name="Grigoriev I.V."/>
            <person name="Cande W.Z."/>
            <person name="Fulton C."/>
            <person name="Rokhsar D.S."/>
            <person name="Dawson S.C."/>
        </authorList>
    </citation>
    <scope>NUCLEOTIDE SEQUENCE [LARGE SCALE GENOMIC DNA]</scope>
    <source>
        <strain evidence="2 3">NEG-M</strain>
    </source>
</reference>
<evidence type="ECO:0000313" key="3">
    <source>
        <dbReference type="Proteomes" id="UP000006671"/>
    </source>
</evidence>
<dbReference type="InterPro" id="IPR025197">
    <property type="entry name" value="DUF4116"/>
</dbReference>
<feature type="domain" description="DUF4116" evidence="1">
    <location>
        <begin position="427"/>
        <end position="475"/>
    </location>
</feature>
<dbReference type="GeneID" id="8856350"/>
<keyword evidence="3" id="KW-1185">Reference proteome</keyword>
<dbReference type="InParanoid" id="D2W4F8"/>
<dbReference type="KEGG" id="ngr:NAEGRDRAFT_76290"/>
<evidence type="ECO:0000313" key="2">
    <source>
        <dbReference type="EMBL" id="EFC36045.1"/>
    </source>
</evidence>
<dbReference type="RefSeq" id="XP_002668789.1">
    <property type="nucleotide sequence ID" value="XM_002668743.1"/>
</dbReference>
<accession>D2W4F8</accession>
<dbReference type="EMBL" id="GG738952">
    <property type="protein sequence ID" value="EFC36045.1"/>
    <property type="molecule type" value="Genomic_DNA"/>
</dbReference>
<dbReference type="OrthoDB" id="447781at2759"/>
<dbReference type="AlphaFoldDB" id="D2W4F8"/>
<name>D2W4F8_NAEGR</name>
<sequence length="480" mass="55124">MKRTSSEAESNSGYEGQKIAKISNESSSPTPLLNSSAVSSAAAANNSMMTKCFPMELGILDEICSFSSLDTQCSLYATCTSIRNIMDGDNFLYHYQSRKIAMLMKEACREFTSEVDTRNFFLGICYRLNAEIAILDKEIKENIMIDKNLGSLFCFNVVKTGNSSFTSSIKKLLVAKTLIARNGSSIYYLEKSCFNDREILLSCLRVSDSSDHDFILSQVTDHQLWDDEEVIRAHLSSHPRHVFDEIERRISSNRSLILKMVPEFEVSIYELSEDLWNDKEVVMQVFNAIEYKKLPKHIRNDKEVLLAYIKYKPNEGTKFLNPELVKDLDFLKKVLNYSPNAYKFLTPELKLDRNLIFEIVENNPCLFKFLDSSFRNDRELIMMIVKKYGTDHLDVIPESLRADKELIWSSVEKNADFFNKYPSAITDRELLLHAVKHYPYTLQYADPPLCDDFEVIMTACKNSGMALKFASPRLKLIHPL</sequence>